<feature type="transmembrane region" description="Helical" evidence="10">
    <location>
        <begin position="231"/>
        <end position="251"/>
    </location>
</feature>
<dbReference type="PANTHER" id="PTHR31412:SF0">
    <property type="entry name" value="ZINC METALLOPROTEASE EGY1, CHLOROPLASTIC-RELATED"/>
    <property type="match status" value="1"/>
</dbReference>
<feature type="transmembrane region" description="Helical" evidence="10">
    <location>
        <begin position="202"/>
        <end position="219"/>
    </location>
</feature>
<feature type="transmembrane region" description="Helical" evidence="10">
    <location>
        <begin position="176"/>
        <end position="195"/>
    </location>
</feature>
<feature type="transmembrane region" description="Helical" evidence="10">
    <location>
        <begin position="138"/>
        <end position="156"/>
    </location>
</feature>
<evidence type="ECO:0000256" key="1">
    <source>
        <dbReference type="ARBA" id="ARBA00001947"/>
    </source>
</evidence>
<evidence type="ECO:0000256" key="2">
    <source>
        <dbReference type="ARBA" id="ARBA00004141"/>
    </source>
</evidence>
<dbReference type="GO" id="GO:0008233">
    <property type="term" value="F:peptidase activity"/>
    <property type="evidence" value="ECO:0007669"/>
    <property type="project" value="UniProtKB-KW"/>
</dbReference>
<keyword evidence="4" id="KW-0645">Protease</keyword>
<dbReference type="InterPro" id="IPR044838">
    <property type="entry name" value="EGY1-like"/>
</dbReference>
<sequence length="256" mass="28251">MRWLKDMRVWLFAATFLTVSFAGASFSGLMDFHRPLSIFYGMPFAVSLLVILLAHEMGHYVAARRWGVEVDGPYFIPFPFFLGTFGAFIRVKSPIPNRIALCDIGAAGPWAGMGTAVAILFLVYPLRLELGDFAANQVRLAILVGFIVTLVNLLPSGSLDGGHLAYAFFGNLNQRIVGLVMFFSSLLTMVFVVFFNSAISPLVFFILYIVGGGTIHPPTENDLLPLDWKRKVVVIITLIIYAVLLYGSTLVRFGSK</sequence>
<comment type="cofactor">
    <cofactor evidence="1">
        <name>Zn(2+)</name>
        <dbReference type="ChEBI" id="CHEBI:29105"/>
    </cofactor>
</comment>
<keyword evidence="6" id="KW-0378">Hydrolase</keyword>
<evidence type="ECO:0000256" key="10">
    <source>
        <dbReference type="SAM" id="Phobius"/>
    </source>
</evidence>
<dbReference type="PANTHER" id="PTHR31412">
    <property type="entry name" value="ZINC METALLOPROTEASE EGY1"/>
    <property type="match status" value="1"/>
</dbReference>
<evidence type="ECO:0000256" key="3">
    <source>
        <dbReference type="ARBA" id="ARBA00007931"/>
    </source>
</evidence>
<protein>
    <recommendedName>
        <fullName evidence="11">Peptidase M50 domain-containing protein</fullName>
    </recommendedName>
</protein>
<keyword evidence="9 10" id="KW-0472">Membrane</keyword>
<dbReference type="GO" id="GO:0006508">
    <property type="term" value="P:proteolysis"/>
    <property type="evidence" value="ECO:0007669"/>
    <property type="project" value="UniProtKB-KW"/>
</dbReference>
<evidence type="ECO:0000256" key="9">
    <source>
        <dbReference type="ARBA" id="ARBA00023136"/>
    </source>
</evidence>
<feature type="transmembrane region" description="Helical" evidence="10">
    <location>
        <begin position="38"/>
        <end position="62"/>
    </location>
</feature>
<organism evidence="12 13">
    <name type="scientific">Candidatus Niyogibacteria bacterium RIFCSPLOWO2_01_FULL_45_48</name>
    <dbReference type="NCBI Taxonomy" id="1801724"/>
    <lineage>
        <taxon>Bacteria</taxon>
        <taxon>Candidatus Niyogiibacteriota</taxon>
    </lineage>
</organism>
<proteinExistence type="inferred from homology"/>
<accession>A0A1G2EWZ4</accession>
<evidence type="ECO:0000259" key="11">
    <source>
        <dbReference type="Pfam" id="PF02163"/>
    </source>
</evidence>
<keyword evidence="7" id="KW-0809">Transit peptide</keyword>
<name>A0A1G2EWZ4_9BACT</name>
<dbReference type="GO" id="GO:0016020">
    <property type="term" value="C:membrane"/>
    <property type="evidence" value="ECO:0007669"/>
    <property type="project" value="UniProtKB-SubCell"/>
</dbReference>
<dbReference type="CDD" id="cd06160">
    <property type="entry name" value="S2P-M50_like_2"/>
    <property type="match status" value="1"/>
</dbReference>
<gene>
    <name evidence="12" type="ORF">A2931_00635</name>
</gene>
<comment type="similarity">
    <text evidence="3">Belongs to the peptidase M50B family.</text>
</comment>
<dbReference type="Proteomes" id="UP000177486">
    <property type="component" value="Unassembled WGS sequence"/>
</dbReference>
<evidence type="ECO:0000256" key="4">
    <source>
        <dbReference type="ARBA" id="ARBA00022670"/>
    </source>
</evidence>
<evidence type="ECO:0000256" key="5">
    <source>
        <dbReference type="ARBA" id="ARBA00022692"/>
    </source>
</evidence>
<dbReference type="Pfam" id="PF02163">
    <property type="entry name" value="Peptidase_M50"/>
    <property type="match status" value="1"/>
</dbReference>
<reference evidence="12 13" key="1">
    <citation type="journal article" date="2016" name="Nat. Commun.">
        <title>Thousands of microbial genomes shed light on interconnected biogeochemical processes in an aquifer system.</title>
        <authorList>
            <person name="Anantharaman K."/>
            <person name="Brown C.T."/>
            <person name="Hug L.A."/>
            <person name="Sharon I."/>
            <person name="Castelle C.J."/>
            <person name="Probst A.J."/>
            <person name="Thomas B.C."/>
            <person name="Singh A."/>
            <person name="Wilkins M.J."/>
            <person name="Karaoz U."/>
            <person name="Brodie E.L."/>
            <person name="Williams K.H."/>
            <person name="Hubbard S.S."/>
            <person name="Banfield J.F."/>
        </authorList>
    </citation>
    <scope>NUCLEOTIDE SEQUENCE [LARGE SCALE GENOMIC DNA]</scope>
</reference>
<feature type="transmembrane region" description="Helical" evidence="10">
    <location>
        <begin position="74"/>
        <end position="92"/>
    </location>
</feature>
<keyword evidence="8 10" id="KW-1133">Transmembrane helix</keyword>
<evidence type="ECO:0000256" key="6">
    <source>
        <dbReference type="ARBA" id="ARBA00022801"/>
    </source>
</evidence>
<evidence type="ECO:0000256" key="8">
    <source>
        <dbReference type="ARBA" id="ARBA00022989"/>
    </source>
</evidence>
<comment type="caution">
    <text evidence="12">The sequence shown here is derived from an EMBL/GenBank/DDBJ whole genome shotgun (WGS) entry which is preliminary data.</text>
</comment>
<feature type="transmembrane region" description="Helical" evidence="10">
    <location>
        <begin position="104"/>
        <end position="126"/>
    </location>
</feature>
<keyword evidence="5 10" id="KW-0812">Transmembrane</keyword>
<feature type="domain" description="Peptidase M50" evidence="11">
    <location>
        <begin position="44"/>
        <end position="123"/>
    </location>
</feature>
<evidence type="ECO:0000313" key="13">
    <source>
        <dbReference type="Proteomes" id="UP000177486"/>
    </source>
</evidence>
<evidence type="ECO:0000313" key="12">
    <source>
        <dbReference type="EMBL" id="OGZ29788.1"/>
    </source>
</evidence>
<evidence type="ECO:0000256" key="7">
    <source>
        <dbReference type="ARBA" id="ARBA00022946"/>
    </source>
</evidence>
<dbReference type="InterPro" id="IPR008915">
    <property type="entry name" value="Peptidase_M50"/>
</dbReference>
<dbReference type="AlphaFoldDB" id="A0A1G2EWZ4"/>
<comment type="subcellular location">
    <subcellularLocation>
        <location evidence="2">Membrane</location>
        <topology evidence="2">Multi-pass membrane protein</topology>
    </subcellularLocation>
</comment>
<dbReference type="EMBL" id="MHMQ01000032">
    <property type="protein sequence ID" value="OGZ29788.1"/>
    <property type="molecule type" value="Genomic_DNA"/>
</dbReference>